<dbReference type="AlphaFoldDB" id="A0A7G6WRL3"/>
<dbReference type="KEGG" id="kqi:F1D05_00345"/>
<proteinExistence type="predicted"/>
<name>A0A7G6WRL3_9ACTN</name>
<organism evidence="1 2">
    <name type="scientific">Kribbella qitaiheensis</name>
    <dbReference type="NCBI Taxonomy" id="1544730"/>
    <lineage>
        <taxon>Bacteria</taxon>
        <taxon>Bacillati</taxon>
        <taxon>Actinomycetota</taxon>
        <taxon>Actinomycetes</taxon>
        <taxon>Propionibacteriales</taxon>
        <taxon>Kribbellaceae</taxon>
        <taxon>Kribbella</taxon>
    </lineage>
</organism>
<evidence type="ECO:0000313" key="2">
    <source>
        <dbReference type="Proteomes" id="UP000515563"/>
    </source>
</evidence>
<reference evidence="2" key="1">
    <citation type="submission" date="2019-09" db="EMBL/GenBank/DDBJ databases">
        <title>Antimicrobial potential of Antarctic Bacteria.</title>
        <authorList>
            <person name="Benaud N."/>
            <person name="Edwards R.J."/>
            <person name="Ferrari B.C."/>
        </authorList>
    </citation>
    <scope>NUCLEOTIDE SEQUENCE [LARGE SCALE GENOMIC DNA]</scope>
    <source>
        <strain evidence="2">SPB151</strain>
    </source>
</reference>
<gene>
    <name evidence="1" type="ORF">F1D05_00345</name>
</gene>
<dbReference type="EMBL" id="CP043661">
    <property type="protein sequence ID" value="QNE16628.1"/>
    <property type="molecule type" value="Genomic_DNA"/>
</dbReference>
<accession>A0A7G6WRL3</accession>
<reference evidence="1 2" key="2">
    <citation type="journal article" date="2020" name="Microbiol. Resour. Announc.">
        <title>Antarctic desert soil bacteria exhibit high novel natural product potential, evaluated through long-read genome sequencing and comparative genomics.</title>
        <authorList>
            <person name="Benaud N."/>
            <person name="Edwards R.J."/>
            <person name="Amos T.G."/>
            <person name="D'Agostino P.M."/>
            <person name="Gutierrez-Chavez C."/>
            <person name="Montgomery K."/>
            <person name="Nicetic I."/>
            <person name="Ferrari B.C."/>
        </authorList>
    </citation>
    <scope>NUCLEOTIDE SEQUENCE [LARGE SCALE GENOMIC DNA]</scope>
    <source>
        <strain evidence="1 2">SPB151</strain>
    </source>
</reference>
<sequence>MSVLENDCKPLLLRMWNEPTTLNPQERELLAVWATKTAISVDAYGSPSIPRGFAYDLRVGRRPSPGVWVWATAFVGPTRYAAAWGSDVRLAALEELPGPHGLTITFTAGPALFQVMFVYERGEFEVDIRADDAALLMALWPTAAETYQWPPGGFDDEAAGRLVVRFSGSDPDQPLSDSADRVT</sequence>
<evidence type="ECO:0000313" key="1">
    <source>
        <dbReference type="EMBL" id="QNE16628.1"/>
    </source>
</evidence>
<keyword evidence="2" id="KW-1185">Reference proteome</keyword>
<dbReference type="Proteomes" id="UP000515563">
    <property type="component" value="Chromosome"/>
</dbReference>
<protein>
    <submittedName>
        <fullName evidence="1">Uncharacterized protein</fullName>
    </submittedName>
</protein>
<dbReference type="RefSeq" id="WP_185445189.1">
    <property type="nucleotide sequence ID" value="NZ_CP043661.1"/>
</dbReference>